<accession>F3G0Q9</accession>
<dbReference type="AlphaFoldDB" id="F3G0Q9"/>
<sequence length="35" mass="3899">MILGLRIELGEIEAWLAKYDSVKEAVIIAREDVPG</sequence>
<dbReference type="Gene3D" id="3.30.300.30">
    <property type="match status" value="1"/>
</dbReference>
<gene>
    <name evidence="1" type="ORF">PSYJA_46141</name>
</gene>
<dbReference type="Proteomes" id="UP000004471">
    <property type="component" value="Unassembled WGS sequence"/>
</dbReference>
<evidence type="ECO:0000313" key="2">
    <source>
        <dbReference type="Proteomes" id="UP000004471"/>
    </source>
</evidence>
<proteinExistence type="predicted"/>
<dbReference type="InterPro" id="IPR045851">
    <property type="entry name" value="AMP-bd_C_sf"/>
</dbReference>
<reference evidence="1 2" key="1">
    <citation type="journal article" date="2011" name="PLoS Pathog.">
        <title>Dynamic evolution of pathogenicity revealed by sequencing and comparative genomics of 19 Pseudomonas syringae isolates.</title>
        <authorList>
            <person name="Baltrus D.A."/>
            <person name="Nishimura M.T."/>
            <person name="Romanchuk A."/>
            <person name="Chang J.H."/>
            <person name="Mukhtar M.S."/>
            <person name="Cherkis K."/>
            <person name="Roach J."/>
            <person name="Grant S.R."/>
            <person name="Jones C.D."/>
            <person name="Dangl J.L."/>
        </authorList>
    </citation>
    <scope>NUCLEOTIDE SEQUENCE [LARGE SCALE GENOMIC DNA]</scope>
    <source>
        <strain evidence="2">M301072PT</strain>
    </source>
</reference>
<evidence type="ECO:0008006" key="3">
    <source>
        <dbReference type="Google" id="ProtNLM"/>
    </source>
</evidence>
<dbReference type="SUPFAM" id="SSF56801">
    <property type="entry name" value="Acetyl-CoA synthetase-like"/>
    <property type="match status" value="1"/>
</dbReference>
<protein>
    <recommendedName>
        <fullName evidence="3">Amino acid adenylation</fullName>
    </recommendedName>
</protein>
<evidence type="ECO:0000313" key="1">
    <source>
        <dbReference type="EMBL" id="EGH36051.1"/>
    </source>
</evidence>
<comment type="caution">
    <text evidence="1">The sequence shown here is derived from an EMBL/GenBank/DDBJ whole genome shotgun (WGS) entry which is preliminary data.</text>
</comment>
<organism evidence="1 2">
    <name type="scientific">Pseudomonas syringae pv. japonica str. M301072</name>
    <dbReference type="NCBI Taxonomy" id="629262"/>
    <lineage>
        <taxon>Bacteria</taxon>
        <taxon>Pseudomonadati</taxon>
        <taxon>Pseudomonadota</taxon>
        <taxon>Gammaproteobacteria</taxon>
        <taxon>Pseudomonadales</taxon>
        <taxon>Pseudomonadaceae</taxon>
        <taxon>Pseudomonas</taxon>
        <taxon>Pseudomonas syringae</taxon>
    </lineage>
</organism>
<feature type="non-terminal residue" evidence="1">
    <location>
        <position position="35"/>
    </location>
</feature>
<dbReference type="EMBL" id="AEAH01004370">
    <property type="protein sequence ID" value="EGH36051.1"/>
    <property type="molecule type" value="Genomic_DNA"/>
</dbReference>
<name>F3G0Q9_PSESX</name>